<proteinExistence type="inferred from homology"/>
<dbReference type="InterPro" id="IPR051911">
    <property type="entry name" value="SDR_oxidoreductase"/>
</dbReference>
<feature type="chain" id="PRO_5005873131" evidence="2">
    <location>
        <begin position="20"/>
        <end position="279"/>
    </location>
</feature>
<dbReference type="OrthoDB" id="1274115at2759"/>
<dbReference type="InterPro" id="IPR036291">
    <property type="entry name" value="NAD(P)-bd_dom_sf"/>
</dbReference>
<dbReference type="PANTHER" id="PTHR43976">
    <property type="entry name" value="SHORT CHAIN DEHYDROGENASE"/>
    <property type="match status" value="1"/>
</dbReference>
<dbReference type="AlphaFoldDB" id="A0A0N1H744"/>
<dbReference type="VEuPathDB" id="FungiDB:AB675_10352"/>
<evidence type="ECO:0000313" key="3">
    <source>
        <dbReference type="EMBL" id="KPI37362.1"/>
    </source>
</evidence>
<evidence type="ECO:0000313" key="4">
    <source>
        <dbReference type="Proteomes" id="UP000038010"/>
    </source>
</evidence>
<dbReference type="SUPFAM" id="SSF51735">
    <property type="entry name" value="NAD(P)-binding Rossmann-fold domains"/>
    <property type="match status" value="1"/>
</dbReference>
<name>A0A0N1H744_9EURO</name>
<dbReference type="GeneID" id="28730998"/>
<dbReference type="PRINTS" id="PR00080">
    <property type="entry name" value="SDRFAMILY"/>
</dbReference>
<dbReference type="InterPro" id="IPR002347">
    <property type="entry name" value="SDR_fam"/>
</dbReference>
<feature type="signal peptide" evidence="2">
    <location>
        <begin position="1"/>
        <end position="19"/>
    </location>
</feature>
<reference evidence="3 4" key="1">
    <citation type="submission" date="2015-06" db="EMBL/GenBank/DDBJ databases">
        <title>Draft genome of the ant-associated black yeast Phialophora attae CBS 131958.</title>
        <authorList>
            <person name="Moreno L.F."/>
            <person name="Stielow B.J."/>
            <person name="de Hoog S."/>
            <person name="Vicente V.A."/>
            <person name="Weiss V.A."/>
            <person name="de Vries M."/>
            <person name="Cruz L.M."/>
            <person name="Souza E.M."/>
        </authorList>
    </citation>
    <scope>NUCLEOTIDE SEQUENCE [LARGE SCALE GENOMIC DNA]</scope>
    <source>
        <strain evidence="3 4">CBS 131958</strain>
    </source>
</reference>
<dbReference type="EMBL" id="LFJN01000024">
    <property type="protein sequence ID" value="KPI37362.1"/>
    <property type="molecule type" value="Genomic_DNA"/>
</dbReference>
<gene>
    <name evidence="3" type="ORF">AB675_10352</name>
</gene>
<evidence type="ECO:0000256" key="2">
    <source>
        <dbReference type="SAM" id="SignalP"/>
    </source>
</evidence>
<keyword evidence="4" id="KW-1185">Reference proteome</keyword>
<dbReference type="Pfam" id="PF00106">
    <property type="entry name" value="adh_short"/>
    <property type="match status" value="1"/>
</dbReference>
<protein>
    <submittedName>
        <fullName evidence="3">Putative oxido YusZ</fullName>
    </submittedName>
</protein>
<dbReference type="STRING" id="1664694.A0A0N1H744"/>
<dbReference type="PRINTS" id="PR00081">
    <property type="entry name" value="GDHRDH"/>
</dbReference>
<keyword evidence="2" id="KW-0732">Signal</keyword>
<dbReference type="RefSeq" id="XP_017997325.1">
    <property type="nucleotide sequence ID" value="XM_018139118.1"/>
</dbReference>
<comment type="caution">
    <text evidence="3">The sequence shown here is derived from an EMBL/GenBank/DDBJ whole genome shotgun (WGS) entry which is preliminary data.</text>
</comment>
<dbReference type="PANTHER" id="PTHR43976:SF6">
    <property type="entry name" value="OXIDOREDUCTASE, PUTATIVE (AFU_ORTHOLOGUE AFUA_1G13950)-RELATED"/>
    <property type="match status" value="1"/>
</dbReference>
<accession>A0A0N1H744</accession>
<dbReference type="Gene3D" id="3.40.50.720">
    <property type="entry name" value="NAD(P)-binding Rossmann-like Domain"/>
    <property type="match status" value="1"/>
</dbReference>
<dbReference type="Proteomes" id="UP000038010">
    <property type="component" value="Unassembled WGS sequence"/>
</dbReference>
<evidence type="ECO:0000256" key="1">
    <source>
        <dbReference type="RuleBase" id="RU000363"/>
    </source>
</evidence>
<sequence length="279" mass="29602">MLFFVTGCSTGLGLQLAQAILAAGHDCIASSRNPSKTPDLVADFEKKGGKWVHLDISGKDVESTMANILVDHGPIDVLINNAGVTDVGPIENMPRDQARAVFETNFWGPLRVMQAVMPSMRERKSGSIVNISSSSVFNPFPLLGIYSASKGAIECLADSLNSEMGAFGIRTLVVEPGLLRTEFSDTGKVDVDGIMARSAMFQGTYVEQVMAQLTAFHGNEPGDPVKVAKVIIDEVLSPKAQPPTPRLILSADAIQFAKGKVQGLEAAVALGETIDVGFA</sequence>
<comment type="similarity">
    <text evidence="1">Belongs to the short-chain dehydrogenases/reductases (SDR) family.</text>
</comment>
<organism evidence="3 4">
    <name type="scientific">Cyphellophora attinorum</name>
    <dbReference type="NCBI Taxonomy" id="1664694"/>
    <lineage>
        <taxon>Eukaryota</taxon>
        <taxon>Fungi</taxon>
        <taxon>Dikarya</taxon>
        <taxon>Ascomycota</taxon>
        <taxon>Pezizomycotina</taxon>
        <taxon>Eurotiomycetes</taxon>
        <taxon>Chaetothyriomycetidae</taxon>
        <taxon>Chaetothyriales</taxon>
        <taxon>Cyphellophoraceae</taxon>
        <taxon>Cyphellophora</taxon>
    </lineage>
</organism>